<keyword evidence="1" id="KW-0808">Transferase</keyword>
<keyword evidence="2" id="KW-0012">Acyltransferase</keyword>
<dbReference type="InterPro" id="IPR016181">
    <property type="entry name" value="Acyl_CoA_acyltransferase"/>
</dbReference>
<dbReference type="GO" id="GO:0016747">
    <property type="term" value="F:acyltransferase activity, transferring groups other than amino-acyl groups"/>
    <property type="evidence" value="ECO:0007669"/>
    <property type="project" value="InterPro"/>
</dbReference>
<dbReference type="Pfam" id="PF00583">
    <property type="entry name" value="Acetyltransf_1"/>
    <property type="match status" value="1"/>
</dbReference>
<dbReference type="PATRIC" id="fig|408015.6.peg.4355"/>
<evidence type="ECO:0000256" key="2">
    <source>
        <dbReference type="ARBA" id="ARBA00023315"/>
    </source>
</evidence>
<gene>
    <name evidence="5" type="ORF">SXIM_43020</name>
</gene>
<dbReference type="Gene3D" id="3.40.630.30">
    <property type="match status" value="1"/>
</dbReference>
<evidence type="ECO:0000256" key="3">
    <source>
        <dbReference type="SAM" id="MobiDB-lite"/>
    </source>
</evidence>
<evidence type="ECO:0000313" key="6">
    <source>
        <dbReference type="Proteomes" id="UP000034034"/>
    </source>
</evidence>
<dbReference type="AlphaFoldDB" id="A0A0F7CQ28"/>
<dbReference type="PANTHER" id="PTHR43072:SF23">
    <property type="entry name" value="UPF0039 PROTEIN C11D3.02C"/>
    <property type="match status" value="1"/>
</dbReference>
<evidence type="ECO:0000259" key="4">
    <source>
        <dbReference type="PROSITE" id="PS51186"/>
    </source>
</evidence>
<accession>A0A0F7CQ28</accession>
<name>A0A0F7CQ28_9ACTN</name>
<proteinExistence type="predicted"/>
<dbReference type="HOGENOM" id="CLU_013985_4_2_11"/>
<evidence type="ECO:0000256" key="1">
    <source>
        <dbReference type="ARBA" id="ARBA00022679"/>
    </source>
</evidence>
<dbReference type="EMBL" id="CP009922">
    <property type="protein sequence ID" value="AKG45686.1"/>
    <property type="molecule type" value="Genomic_DNA"/>
</dbReference>
<organism evidence="5 6">
    <name type="scientific">Streptomyces xiamenensis</name>
    <dbReference type="NCBI Taxonomy" id="408015"/>
    <lineage>
        <taxon>Bacteria</taxon>
        <taxon>Bacillati</taxon>
        <taxon>Actinomycetota</taxon>
        <taxon>Actinomycetes</taxon>
        <taxon>Kitasatosporales</taxon>
        <taxon>Streptomycetaceae</taxon>
        <taxon>Streptomyces</taxon>
    </lineage>
</organism>
<dbReference type="InterPro" id="IPR000182">
    <property type="entry name" value="GNAT_dom"/>
</dbReference>
<protein>
    <submittedName>
        <fullName evidence="5">Phosphinothricin acetyltransferase</fullName>
    </submittedName>
</protein>
<dbReference type="PROSITE" id="PS51186">
    <property type="entry name" value="GNAT"/>
    <property type="match status" value="1"/>
</dbReference>
<dbReference type="PANTHER" id="PTHR43072">
    <property type="entry name" value="N-ACETYLTRANSFERASE"/>
    <property type="match status" value="1"/>
</dbReference>
<feature type="region of interest" description="Disordered" evidence="3">
    <location>
        <begin position="171"/>
        <end position="195"/>
    </location>
</feature>
<dbReference type="STRING" id="408015.SXIM_43020"/>
<dbReference type="CDD" id="cd04301">
    <property type="entry name" value="NAT_SF"/>
    <property type="match status" value="1"/>
</dbReference>
<keyword evidence="6" id="KW-1185">Reference proteome</keyword>
<evidence type="ECO:0000313" key="5">
    <source>
        <dbReference type="EMBL" id="AKG45686.1"/>
    </source>
</evidence>
<dbReference type="Proteomes" id="UP000034034">
    <property type="component" value="Chromosome"/>
</dbReference>
<reference evidence="5" key="1">
    <citation type="submission" date="2019-08" db="EMBL/GenBank/DDBJ databases">
        <title>Complete genome sequence of a mangrove-derived Streptomyces xiamenensis.</title>
        <authorList>
            <person name="Xu J."/>
        </authorList>
    </citation>
    <scope>NUCLEOTIDE SEQUENCE</scope>
    <source>
        <strain evidence="5">318</strain>
    </source>
</reference>
<feature type="domain" description="N-acetyltransferase" evidence="4">
    <location>
        <begin position="7"/>
        <end position="159"/>
    </location>
</feature>
<dbReference type="SUPFAM" id="SSF55729">
    <property type="entry name" value="Acyl-CoA N-acyltransferases (Nat)"/>
    <property type="match status" value="1"/>
</dbReference>
<dbReference type="KEGG" id="sxi:SXIM_43020"/>
<sequence>MNVMTAAGIRFATAEDLPAVCAVVNHYIETTAANFRTEPQQPHEWLEQWERGHRTHPWLVAEVDGEVAGISYAFPWKARAAYAWTVECAVYLAPGQHGRGLGRALYERLFALLSEQGFHSVIAGVALPNPASEGLHRSLGFRQVGTFRENGYKMGSWRDVSYWQRPLAAHSGAPAPTAPAPTAPVPAAQEAVGAE</sequence>